<keyword evidence="5 7" id="KW-1133">Transmembrane helix</keyword>
<feature type="transmembrane region" description="Helical" evidence="7">
    <location>
        <begin position="238"/>
        <end position="260"/>
    </location>
</feature>
<keyword evidence="4 7" id="KW-0812">Transmembrane</keyword>
<feature type="transmembrane region" description="Helical" evidence="7">
    <location>
        <begin position="96"/>
        <end position="115"/>
    </location>
</feature>
<dbReference type="Pfam" id="PF03601">
    <property type="entry name" value="Cons_hypoth698"/>
    <property type="match status" value="1"/>
</dbReference>
<evidence type="ECO:0000256" key="2">
    <source>
        <dbReference type="ARBA" id="ARBA00007977"/>
    </source>
</evidence>
<feature type="transmembrane region" description="Helical" evidence="7">
    <location>
        <begin position="180"/>
        <end position="198"/>
    </location>
</feature>
<feature type="transmembrane region" description="Helical" evidence="7">
    <location>
        <begin position="127"/>
        <end position="148"/>
    </location>
</feature>
<keyword evidence="9" id="KW-1185">Reference proteome</keyword>
<dbReference type="PANTHER" id="PTHR30106:SF1">
    <property type="entry name" value="UPF0324 MEMBRANE PROTEIN FN0533"/>
    <property type="match status" value="1"/>
</dbReference>
<dbReference type="RefSeq" id="WP_176066289.1">
    <property type="nucleotide sequence ID" value="NZ_BJTG01000006.1"/>
</dbReference>
<comment type="similarity">
    <text evidence="2">Belongs to the UPF0324 family.</text>
</comment>
<evidence type="ECO:0000256" key="6">
    <source>
        <dbReference type="ARBA" id="ARBA00023136"/>
    </source>
</evidence>
<evidence type="ECO:0000256" key="5">
    <source>
        <dbReference type="ARBA" id="ARBA00022989"/>
    </source>
</evidence>
<evidence type="ECO:0000313" key="8">
    <source>
        <dbReference type="EMBL" id="GEJ58091.1"/>
    </source>
</evidence>
<reference evidence="9" key="1">
    <citation type="journal article" date="2020" name="Appl. Environ. Microbiol.">
        <title>Diazotrophic Anaeromyxobacter Isolates from Soils.</title>
        <authorList>
            <person name="Masuda Y."/>
            <person name="Yamanaka H."/>
            <person name="Xu Z.X."/>
            <person name="Shiratori Y."/>
            <person name="Aono T."/>
            <person name="Amachi S."/>
            <person name="Senoo K."/>
            <person name="Itoh H."/>
        </authorList>
    </citation>
    <scope>NUCLEOTIDE SEQUENCE [LARGE SCALE GENOMIC DNA]</scope>
    <source>
        <strain evidence="9">R267</strain>
    </source>
</reference>
<dbReference type="InterPro" id="IPR018383">
    <property type="entry name" value="UPF0324_pro"/>
</dbReference>
<dbReference type="Proteomes" id="UP000503640">
    <property type="component" value="Unassembled WGS sequence"/>
</dbReference>
<evidence type="ECO:0000256" key="4">
    <source>
        <dbReference type="ARBA" id="ARBA00022692"/>
    </source>
</evidence>
<dbReference type="EMBL" id="BJTG01000006">
    <property type="protein sequence ID" value="GEJ58091.1"/>
    <property type="molecule type" value="Genomic_DNA"/>
</dbReference>
<feature type="transmembrane region" description="Helical" evidence="7">
    <location>
        <begin position="18"/>
        <end position="38"/>
    </location>
</feature>
<dbReference type="GO" id="GO:0005886">
    <property type="term" value="C:plasma membrane"/>
    <property type="evidence" value="ECO:0007669"/>
    <property type="project" value="UniProtKB-SubCell"/>
</dbReference>
<feature type="transmembrane region" description="Helical" evidence="7">
    <location>
        <begin position="154"/>
        <end position="173"/>
    </location>
</feature>
<dbReference type="AlphaFoldDB" id="A0A7I9VNW3"/>
<name>A0A7I9VNW3_9BACT</name>
<feature type="transmembrane region" description="Helical" evidence="7">
    <location>
        <begin position="44"/>
        <end position="63"/>
    </location>
</feature>
<feature type="transmembrane region" description="Helical" evidence="7">
    <location>
        <begin position="210"/>
        <end position="231"/>
    </location>
</feature>
<accession>A0A7I9VNW3</accession>
<organism evidence="8 9">
    <name type="scientific">Anaeromyxobacter diazotrophicus</name>
    <dbReference type="NCBI Taxonomy" id="2590199"/>
    <lineage>
        <taxon>Bacteria</taxon>
        <taxon>Pseudomonadati</taxon>
        <taxon>Myxococcota</taxon>
        <taxon>Myxococcia</taxon>
        <taxon>Myxococcales</taxon>
        <taxon>Cystobacterineae</taxon>
        <taxon>Anaeromyxobacteraceae</taxon>
        <taxon>Anaeromyxobacter</taxon>
    </lineage>
</organism>
<sequence length="446" mass="46983">MSNLPQNALPWHRREDTWAIFIALGLVLAVSGAFFLGASRAVGAAALAIPTWSGSLGAVTAALRAQPAGPLALLLVFLVAFSAASAVIGWDVVKYAAGFALLFAVSLVVAVLGSNQTLKDWQLETPLLALLVGMALGNAVALPAWFQSALRTEFYVKVGIVLMGATLPFTIILQAGPLAVAQATVVAVTTFTAIYLAATRLFGLDPRFGATLGAGGSICGVSAAIAIGGACRAEKSHVSVAISMVILWAVAMIFALPVAARHLGLAAGPAGAWIGTSEFADAAGFAAAAALGDERAVKTFTLMKVVGRDMFVGLWALVVAFLSVTVWERKRAADAERVGLGEVWRRFPKFILGFFVASLVVTVILASLDGRIGTRFSKEAVGPLKTLRGWAFTWTFLSIGFTTRFRELTRFGWKPFAAFALGVAVNVPLGYWLSTRVFASYWLAVK</sequence>
<comment type="subcellular location">
    <subcellularLocation>
        <location evidence="1">Cell membrane</location>
        <topology evidence="1">Multi-pass membrane protein</topology>
    </subcellularLocation>
</comment>
<keyword evidence="6 7" id="KW-0472">Membrane</keyword>
<keyword evidence="3" id="KW-1003">Cell membrane</keyword>
<evidence type="ECO:0000313" key="9">
    <source>
        <dbReference type="Proteomes" id="UP000503640"/>
    </source>
</evidence>
<comment type="caution">
    <text evidence="8">The sequence shown here is derived from an EMBL/GenBank/DDBJ whole genome shotgun (WGS) entry which is preliminary data.</text>
</comment>
<feature type="transmembrane region" description="Helical" evidence="7">
    <location>
        <begin position="70"/>
        <end position="90"/>
    </location>
</feature>
<gene>
    <name evidence="8" type="ORF">AMYX_28320</name>
</gene>
<protein>
    <submittedName>
        <fullName evidence="8">Membrane protein</fullName>
    </submittedName>
</protein>
<feature type="transmembrane region" description="Helical" evidence="7">
    <location>
        <begin position="310"/>
        <end position="327"/>
    </location>
</feature>
<feature type="transmembrane region" description="Helical" evidence="7">
    <location>
        <begin position="347"/>
        <end position="367"/>
    </location>
</feature>
<proteinExistence type="inferred from homology"/>
<evidence type="ECO:0000256" key="7">
    <source>
        <dbReference type="SAM" id="Phobius"/>
    </source>
</evidence>
<evidence type="ECO:0000256" key="3">
    <source>
        <dbReference type="ARBA" id="ARBA00022475"/>
    </source>
</evidence>
<evidence type="ECO:0000256" key="1">
    <source>
        <dbReference type="ARBA" id="ARBA00004651"/>
    </source>
</evidence>
<feature type="transmembrane region" description="Helical" evidence="7">
    <location>
        <begin position="415"/>
        <end position="433"/>
    </location>
</feature>
<dbReference type="PANTHER" id="PTHR30106">
    <property type="entry name" value="INNER MEMBRANE PROTEIN YEIH-RELATED"/>
    <property type="match status" value="1"/>
</dbReference>